<keyword evidence="3" id="KW-1185">Reference proteome</keyword>
<dbReference type="PANTHER" id="PTHR23088:SF27">
    <property type="entry name" value="DEAMINATED GLUTATHIONE AMIDASE"/>
    <property type="match status" value="1"/>
</dbReference>
<dbReference type="SUPFAM" id="SSF56317">
    <property type="entry name" value="Carbon-nitrogen hydrolase"/>
    <property type="match status" value="1"/>
</dbReference>
<name>A0ABU4WE45_9BACT</name>
<evidence type="ECO:0000313" key="3">
    <source>
        <dbReference type="Proteomes" id="UP001275932"/>
    </source>
</evidence>
<reference evidence="2 3" key="1">
    <citation type="submission" date="2022-03" db="EMBL/GenBank/DDBJ databases">
        <title>Novel taxa within the pig intestine.</title>
        <authorList>
            <person name="Wylensek D."/>
            <person name="Bishof K."/>
            <person name="Afrizal A."/>
            <person name="Clavel T."/>
        </authorList>
    </citation>
    <scope>NUCLEOTIDE SEQUENCE [LARGE SCALE GENOMIC DNA]</scope>
    <source>
        <strain evidence="2 3">CLA-KB-P66</strain>
    </source>
</reference>
<feature type="domain" description="CN hydrolase" evidence="1">
    <location>
        <begin position="1"/>
        <end position="242"/>
    </location>
</feature>
<sequence>MKIALVQMHVEQSRFDENLKRACEAVKKAKSRGAEFAILPEMFASGFNYGENKKAIAGGRNFVRDFLEIAKENKIFLAGTVPHLEENSSKPSNRMIFASPDGEILASYDKIHLFGVFHEDRHISCGNSIAVKKMPFANIGFAVCYDLRFPEMFVNIAQKKADLIVVSTAWPHPRMGQLRTLVRARAIECQCFLACVNQVGVENFGSNKIEYCGSSAIIDPFGDALCECKKDAEDLQIADIDFEKPKIAREKIPVLSDRRPDIYFK</sequence>
<dbReference type="Proteomes" id="UP001275932">
    <property type="component" value="Unassembled WGS sequence"/>
</dbReference>
<dbReference type="InterPro" id="IPR003010">
    <property type="entry name" value="C-N_Hydrolase"/>
</dbReference>
<dbReference type="PANTHER" id="PTHR23088">
    <property type="entry name" value="NITRILASE-RELATED"/>
    <property type="match status" value="1"/>
</dbReference>
<comment type="caution">
    <text evidence="2">The sequence shown here is derived from an EMBL/GenBank/DDBJ whole genome shotgun (WGS) entry which is preliminary data.</text>
</comment>
<proteinExistence type="predicted"/>
<evidence type="ECO:0000259" key="1">
    <source>
        <dbReference type="PROSITE" id="PS50263"/>
    </source>
</evidence>
<dbReference type="Gene3D" id="3.60.110.10">
    <property type="entry name" value="Carbon-nitrogen hydrolase"/>
    <property type="match status" value="1"/>
</dbReference>
<gene>
    <name evidence="2" type="ORF">MOX91_01320</name>
</gene>
<protein>
    <recommendedName>
        <fullName evidence="1">CN hydrolase domain-containing protein</fullName>
    </recommendedName>
</protein>
<dbReference type="Pfam" id="PF00795">
    <property type="entry name" value="CN_hydrolase"/>
    <property type="match status" value="1"/>
</dbReference>
<dbReference type="PROSITE" id="PS50263">
    <property type="entry name" value="CN_HYDROLASE"/>
    <property type="match status" value="1"/>
</dbReference>
<accession>A0ABU4WE45</accession>
<dbReference type="EMBL" id="JALBUT010000001">
    <property type="protein sequence ID" value="MDX8414827.1"/>
    <property type="molecule type" value="Genomic_DNA"/>
</dbReference>
<evidence type="ECO:0000313" key="2">
    <source>
        <dbReference type="EMBL" id="MDX8414827.1"/>
    </source>
</evidence>
<organism evidence="2 3">
    <name type="scientific">Intestinicryptomonas porci</name>
    <dbReference type="NCBI Taxonomy" id="2926320"/>
    <lineage>
        <taxon>Bacteria</taxon>
        <taxon>Pseudomonadati</taxon>
        <taxon>Verrucomicrobiota</taxon>
        <taxon>Opitutia</taxon>
        <taxon>Opitutales</taxon>
        <taxon>Intestinicryptomonaceae</taxon>
        <taxon>Intestinicryptomonas</taxon>
    </lineage>
</organism>
<dbReference type="RefSeq" id="WP_370396273.1">
    <property type="nucleotide sequence ID" value="NZ_JALBUT010000001.1"/>
</dbReference>
<dbReference type="InterPro" id="IPR036526">
    <property type="entry name" value="C-N_Hydrolase_sf"/>
</dbReference>